<dbReference type="SUPFAM" id="SSF51126">
    <property type="entry name" value="Pectin lyase-like"/>
    <property type="match status" value="1"/>
</dbReference>
<evidence type="ECO:0000256" key="1">
    <source>
        <dbReference type="ARBA" id="ARBA00022729"/>
    </source>
</evidence>
<sequence>MAGTNIALGGNSLTFGGSGNNTFAGTIDGTGGIVKQGSGQQVFNGVNTYSGLTSVMAGSLIIGDTSGAAASVAGNVTVGAGATIGGHGRIGGNLTLARAVI</sequence>
<dbReference type="EMBL" id="JAAXZB010000002">
    <property type="protein sequence ID" value="NKW10838.1"/>
    <property type="molecule type" value="Genomic_DNA"/>
</dbReference>
<dbReference type="AlphaFoldDB" id="A0A7X6FSB6"/>
<evidence type="ECO:0000313" key="2">
    <source>
        <dbReference type="EMBL" id="NKW10838.1"/>
    </source>
</evidence>
<organism evidence="2 3">
    <name type="scientific">Brucella tritici</name>
    <dbReference type="NCBI Taxonomy" id="94626"/>
    <lineage>
        <taxon>Bacteria</taxon>
        <taxon>Pseudomonadati</taxon>
        <taxon>Pseudomonadota</taxon>
        <taxon>Alphaproteobacteria</taxon>
        <taxon>Hyphomicrobiales</taxon>
        <taxon>Brucellaceae</taxon>
        <taxon>Brucella/Ochrobactrum group</taxon>
        <taxon>Brucella</taxon>
    </lineage>
</organism>
<dbReference type="InterPro" id="IPR011050">
    <property type="entry name" value="Pectin_lyase_fold/virulence"/>
</dbReference>
<dbReference type="NCBIfam" id="TIGR02601">
    <property type="entry name" value="autotrns_rpt"/>
    <property type="match status" value="1"/>
</dbReference>
<name>A0A7X6FSB6_9HYPH</name>
<reference evidence="2 3" key="1">
    <citation type="submission" date="2020-04" db="EMBL/GenBank/DDBJ databases">
        <title>Whole genome sequencing of clinical and environmental type strains of Ochrobactrum.</title>
        <authorList>
            <person name="Dharne M."/>
        </authorList>
    </citation>
    <scope>NUCLEOTIDE SEQUENCE [LARGE SCALE GENOMIC DNA]</scope>
    <source>
        <strain evidence="2 3">DSM 13340</strain>
    </source>
</reference>
<gene>
    <name evidence="2" type="ORF">HGG76_21795</name>
</gene>
<evidence type="ECO:0000313" key="3">
    <source>
        <dbReference type="Proteomes" id="UP000558475"/>
    </source>
</evidence>
<dbReference type="Pfam" id="PF12951">
    <property type="entry name" value="PATR"/>
    <property type="match status" value="1"/>
</dbReference>
<evidence type="ECO:0008006" key="4">
    <source>
        <dbReference type="Google" id="ProtNLM"/>
    </source>
</evidence>
<accession>A0A7X6FSB6</accession>
<dbReference type="InterPro" id="IPR013425">
    <property type="entry name" value="Autotrns_rpt"/>
</dbReference>
<keyword evidence="1" id="KW-0732">Signal</keyword>
<comment type="caution">
    <text evidence="2">The sequence shown here is derived from an EMBL/GenBank/DDBJ whole genome shotgun (WGS) entry which is preliminary data.</text>
</comment>
<protein>
    <recommendedName>
        <fullName evidence="4">Outer membrane autotransporter</fullName>
    </recommendedName>
</protein>
<dbReference type="Proteomes" id="UP000558475">
    <property type="component" value="Unassembled WGS sequence"/>
</dbReference>
<proteinExistence type="predicted"/>